<dbReference type="PANTHER" id="PTHR12210">
    <property type="entry name" value="DULLARD PROTEIN PHOSPHATASE"/>
    <property type="match status" value="1"/>
</dbReference>
<dbReference type="InterPro" id="IPR050365">
    <property type="entry name" value="TIM50"/>
</dbReference>
<dbReference type="AlphaFoldDB" id="A0A6C0CLI9"/>
<protein>
    <recommendedName>
        <fullName evidence="1">FCP1 homology domain-containing protein</fullName>
    </recommendedName>
</protein>
<name>A0A6C0CLI9_9ZZZZ</name>
<dbReference type="SMART" id="SM00577">
    <property type="entry name" value="CPDc"/>
    <property type="match status" value="1"/>
</dbReference>
<organism evidence="2">
    <name type="scientific">viral metagenome</name>
    <dbReference type="NCBI Taxonomy" id="1070528"/>
    <lineage>
        <taxon>unclassified sequences</taxon>
        <taxon>metagenomes</taxon>
        <taxon>organismal metagenomes</taxon>
    </lineage>
</organism>
<evidence type="ECO:0000313" key="2">
    <source>
        <dbReference type="EMBL" id="QHT04770.1"/>
    </source>
</evidence>
<dbReference type="InterPro" id="IPR023214">
    <property type="entry name" value="HAD_sf"/>
</dbReference>
<reference evidence="2" key="1">
    <citation type="journal article" date="2020" name="Nature">
        <title>Giant virus diversity and host interactions through global metagenomics.</title>
        <authorList>
            <person name="Schulz F."/>
            <person name="Roux S."/>
            <person name="Paez-Espino D."/>
            <person name="Jungbluth S."/>
            <person name="Walsh D.A."/>
            <person name="Denef V.J."/>
            <person name="McMahon K.D."/>
            <person name="Konstantinidis K.T."/>
            <person name="Eloe-Fadrosh E.A."/>
            <person name="Kyrpides N.C."/>
            <person name="Woyke T."/>
        </authorList>
    </citation>
    <scope>NUCLEOTIDE SEQUENCE</scope>
    <source>
        <strain evidence="2">GVMAG-M-3300021343-4</strain>
    </source>
</reference>
<dbReference type="InterPro" id="IPR036412">
    <property type="entry name" value="HAD-like_sf"/>
</dbReference>
<accession>A0A6C0CLI9</accession>
<proteinExistence type="predicted"/>
<evidence type="ECO:0000259" key="1">
    <source>
        <dbReference type="PROSITE" id="PS50969"/>
    </source>
</evidence>
<dbReference type="InterPro" id="IPR004274">
    <property type="entry name" value="FCP1_dom"/>
</dbReference>
<dbReference type="EMBL" id="MN739438">
    <property type="protein sequence ID" value="QHT04770.1"/>
    <property type="molecule type" value="Genomic_DNA"/>
</dbReference>
<dbReference type="PROSITE" id="PS50969">
    <property type="entry name" value="FCP1"/>
    <property type="match status" value="1"/>
</dbReference>
<dbReference type="Gene3D" id="3.40.50.1000">
    <property type="entry name" value="HAD superfamily/HAD-like"/>
    <property type="match status" value="1"/>
</dbReference>
<feature type="domain" description="FCP1 homology" evidence="1">
    <location>
        <begin position="31"/>
        <end position="214"/>
    </location>
</feature>
<dbReference type="SUPFAM" id="SSF56784">
    <property type="entry name" value="HAD-like"/>
    <property type="match status" value="1"/>
</dbReference>
<sequence>MEYLELVYNSFNKPTGKAKINRQSHRLNVTKQPKKANIVLDVDKTLIQTIPTELYYKLQLKTKPDYLTQDFAYFKRREMDKFLRFCFKNFKNVALWSLGSKEHIDLVIEKLFKIPKEMFAFVWTFPEHGEEIRTKIGGYLSITYRKNLRKIWTNNSLIYKGFRKQNTLMIEDTPSNCRETPENCLSIQPFEVWTDRMIQRDQNLKIMADKLKQILRQFNTGTKITKAREGYP</sequence>
<dbReference type="Pfam" id="PF03031">
    <property type="entry name" value="NIF"/>
    <property type="match status" value="1"/>
</dbReference>